<sequence>MARLQSRKYDFSGAKFTLHLTQQENMKTAMATCANSGFHDWIASGYLKIISSQIFFSTHPGQTRLVKKNNSFEMI</sequence>
<protein>
    <submittedName>
        <fullName evidence="1">Uncharacterized protein</fullName>
    </submittedName>
</protein>
<accession>A0A1A9RDZ4</accession>
<evidence type="ECO:0000313" key="2">
    <source>
        <dbReference type="Proteomes" id="UP000078003"/>
    </source>
</evidence>
<evidence type="ECO:0000313" key="1">
    <source>
        <dbReference type="EMBL" id="OAM17196.1"/>
    </source>
</evidence>
<proteinExistence type="predicted"/>
<organism evidence="1 2">
    <name type="scientific">Eikenella corrodens</name>
    <dbReference type="NCBI Taxonomy" id="539"/>
    <lineage>
        <taxon>Bacteria</taxon>
        <taxon>Pseudomonadati</taxon>
        <taxon>Pseudomonadota</taxon>
        <taxon>Betaproteobacteria</taxon>
        <taxon>Neisseriales</taxon>
        <taxon>Neisseriaceae</taxon>
        <taxon>Eikenella</taxon>
    </lineage>
</organism>
<name>A0A1A9RDZ4_EIKCO</name>
<reference evidence="2" key="1">
    <citation type="submission" date="2016-05" db="EMBL/GenBank/DDBJ databases">
        <title>Draft genome of Corynebacterium afermentans subsp. afermentans LCDC 88199T.</title>
        <authorList>
            <person name="Bernier A.-M."/>
            <person name="Bernard K."/>
        </authorList>
    </citation>
    <scope>NUCLEOTIDE SEQUENCE [LARGE SCALE GENOMIC DNA]</scope>
    <source>
        <strain evidence="2">NML01-0328</strain>
    </source>
</reference>
<dbReference type="EMBL" id="LXSF01000002">
    <property type="protein sequence ID" value="OAM17196.1"/>
    <property type="molecule type" value="Genomic_DNA"/>
</dbReference>
<gene>
    <name evidence="1" type="ORF">A7P85_02240</name>
</gene>
<dbReference type="AlphaFoldDB" id="A0A1A9RDZ4"/>
<dbReference type="RefSeq" id="WP_064084379.1">
    <property type="nucleotide sequence ID" value="NZ_LXSF01000002.1"/>
</dbReference>
<dbReference type="Proteomes" id="UP000078003">
    <property type="component" value="Unassembled WGS sequence"/>
</dbReference>
<comment type="caution">
    <text evidence="1">The sequence shown here is derived from an EMBL/GenBank/DDBJ whole genome shotgun (WGS) entry which is preliminary data.</text>
</comment>